<keyword evidence="2 8" id="KW-0808">Transferase</keyword>
<comment type="catalytic activity">
    <reaction evidence="6 8">
        <text>dCMP + ATP = dCDP + ADP</text>
        <dbReference type="Rhea" id="RHEA:25094"/>
        <dbReference type="ChEBI" id="CHEBI:30616"/>
        <dbReference type="ChEBI" id="CHEBI:57566"/>
        <dbReference type="ChEBI" id="CHEBI:58593"/>
        <dbReference type="ChEBI" id="CHEBI:456216"/>
        <dbReference type="EC" id="2.7.4.25"/>
    </reaction>
</comment>
<evidence type="ECO:0000256" key="8">
    <source>
        <dbReference type="HAMAP-Rule" id="MF_00238"/>
    </source>
</evidence>
<evidence type="ECO:0000256" key="2">
    <source>
        <dbReference type="ARBA" id="ARBA00022679"/>
    </source>
</evidence>
<accession>A0A2U1DFF2</accession>
<keyword evidence="3 8" id="KW-0547">Nucleotide-binding</keyword>
<dbReference type="GO" id="GO:0036431">
    <property type="term" value="F:dCMP kinase activity"/>
    <property type="evidence" value="ECO:0007669"/>
    <property type="project" value="InterPro"/>
</dbReference>
<dbReference type="PANTHER" id="PTHR21299">
    <property type="entry name" value="CYTIDYLATE KINASE/PANTOATE-BETA-ALANINE LIGASE"/>
    <property type="match status" value="1"/>
</dbReference>
<dbReference type="Gene3D" id="3.40.50.300">
    <property type="entry name" value="P-loop containing nucleotide triphosphate hydrolases"/>
    <property type="match status" value="1"/>
</dbReference>
<dbReference type="GO" id="GO:0015949">
    <property type="term" value="P:nucleobase-containing small molecule interconversion"/>
    <property type="evidence" value="ECO:0007669"/>
    <property type="project" value="TreeGrafter"/>
</dbReference>
<comment type="subcellular location">
    <subcellularLocation>
        <location evidence="8">Cytoplasm</location>
    </subcellularLocation>
</comment>
<dbReference type="GO" id="GO:0005524">
    <property type="term" value="F:ATP binding"/>
    <property type="evidence" value="ECO:0007669"/>
    <property type="project" value="UniProtKB-UniRule"/>
</dbReference>
<evidence type="ECO:0000259" key="9">
    <source>
        <dbReference type="Pfam" id="PF02224"/>
    </source>
</evidence>
<protein>
    <recommendedName>
        <fullName evidence="8">Cytidylate kinase</fullName>
        <shortName evidence="8">CK</shortName>
        <ecNumber evidence="8">2.7.4.25</ecNumber>
    </recommendedName>
    <alternativeName>
        <fullName evidence="8">Cytidine monophosphate kinase</fullName>
        <shortName evidence="8">CMP kinase</shortName>
    </alternativeName>
</protein>
<evidence type="ECO:0000313" key="11">
    <source>
        <dbReference type="Proteomes" id="UP000245433"/>
    </source>
</evidence>
<dbReference type="HAMAP" id="MF_00238">
    <property type="entry name" value="Cytidyl_kinase_type1"/>
    <property type="match status" value="1"/>
</dbReference>
<dbReference type="NCBIfam" id="TIGR00017">
    <property type="entry name" value="cmk"/>
    <property type="match status" value="1"/>
</dbReference>
<evidence type="ECO:0000256" key="7">
    <source>
        <dbReference type="ARBA" id="ARBA00048478"/>
    </source>
</evidence>
<dbReference type="EC" id="2.7.4.25" evidence="8"/>
<feature type="binding site" evidence="8">
    <location>
        <begin position="14"/>
        <end position="22"/>
    </location>
    <ligand>
        <name>ATP</name>
        <dbReference type="ChEBI" id="CHEBI:30616"/>
    </ligand>
</feature>
<keyword evidence="4 8" id="KW-0418">Kinase</keyword>
<name>A0A2U1DFF2_9LACO</name>
<dbReference type="GO" id="GO:0005829">
    <property type="term" value="C:cytosol"/>
    <property type="evidence" value="ECO:0007669"/>
    <property type="project" value="TreeGrafter"/>
</dbReference>
<evidence type="ECO:0000256" key="4">
    <source>
        <dbReference type="ARBA" id="ARBA00022777"/>
    </source>
</evidence>
<comment type="catalytic activity">
    <reaction evidence="7 8">
        <text>CMP + ATP = CDP + ADP</text>
        <dbReference type="Rhea" id="RHEA:11600"/>
        <dbReference type="ChEBI" id="CHEBI:30616"/>
        <dbReference type="ChEBI" id="CHEBI:58069"/>
        <dbReference type="ChEBI" id="CHEBI:60377"/>
        <dbReference type="ChEBI" id="CHEBI:456216"/>
        <dbReference type="EC" id="2.7.4.25"/>
    </reaction>
</comment>
<dbReference type="Proteomes" id="UP000245433">
    <property type="component" value="Unassembled WGS sequence"/>
</dbReference>
<evidence type="ECO:0000256" key="5">
    <source>
        <dbReference type="ARBA" id="ARBA00022840"/>
    </source>
</evidence>
<dbReference type="SUPFAM" id="SSF52540">
    <property type="entry name" value="P-loop containing nucleoside triphosphate hydrolases"/>
    <property type="match status" value="1"/>
</dbReference>
<dbReference type="CDD" id="cd02020">
    <property type="entry name" value="CMPK"/>
    <property type="match status" value="1"/>
</dbReference>
<dbReference type="Pfam" id="PF02224">
    <property type="entry name" value="Cytidylate_kin"/>
    <property type="match status" value="1"/>
</dbReference>
<dbReference type="AlphaFoldDB" id="A0A2U1DFF2"/>
<evidence type="ECO:0000313" key="10">
    <source>
        <dbReference type="EMBL" id="PVY86416.1"/>
    </source>
</evidence>
<dbReference type="InterPro" id="IPR011994">
    <property type="entry name" value="Cytidylate_kinase_dom"/>
</dbReference>
<dbReference type="EMBL" id="QEKT01000001">
    <property type="protein sequence ID" value="PVY86416.1"/>
    <property type="molecule type" value="Genomic_DNA"/>
</dbReference>
<sequence>MTEIAQNFQVAIDGPASAGKSTIAKILAHNFHYIYVDTGAMYRAITLAAKLAGIDYQDEAAVVALLPQVQIEFKPGSPVQHVFLNGQEVTEAIRSREITNHVSQVAAYAAVRQDLVGRQQQLAQAGGVVMDGRDIGTTVLPQAQVKIYLIASVDERAQRRYKENQARGIAADLPTLKKEIEQRDYLDSHREISPLTKAQDAQVVDTTGQSIEQVVATISQIIKNHQDS</sequence>
<evidence type="ECO:0000256" key="6">
    <source>
        <dbReference type="ARBA" id="ARBA00047615"/>
    </source>
</evidence>
<feature type="domain" description="Cytidylate kinase" evidence="9">
    <location>
        <begin position="10"/>
        <end position="223"/>
    </location>
</feature>
<keyword evidence="11" id="KW-1185">Reference proteome</keyword>
<comment type="similarity">
    <text evidence="1 8">Belongs to the cytidylate kinase family. Type 1 subfamily.</text>
</comment>
<reference evidence="10 11" key="1">
    <citation type="submission" date="2018-04" db="EMBL/GenBank/DDBJ databases">
        <title>Genomic Encyclopedia of Type Strains, Phase IV (KMG-IV): sequencing the most valuable type-strain genomes for metagenomic binning, comparative biology and taxonomic classification.</title>
        <authorList>
            <person name="Goeker M."/>
        </authorList>
    </citation>
    <scope>NUCLEOTIDE SEQUENCE [LARGE SCALE GENOMIC DNA]</scope>
    <source>
        <strain evidence="10 11">DSM 28795</strain>
    </source>
</reference>
<keyword evidence="8" id="KW-0963">Cytoplasm</keyword>
<evidence type="ECO:0000256" key="3">
    <source>
        <dbReference type="ARBA" id="ARBA00022741"/>
    </source>
</evidence>
<dbReference type="PANTHER" id="PTHR21299:SF2">
    <property type="entry name" value="CYTIDYLATE KINASE"/>
    <property type="match status" value="1"/>
</dbReference>
<keyword evidence="5 8" id="KW-0067">ATP-binding</keyword>
<proteinExistence type="inferred from homology"/>
<dbReference type="GO" id="GO:0036430">
    <property type="term" value="F:CMP kinase activity"/>
    <property type="evidence" value="ECO:0007669"/>
    <property type="project" value="RHEA"/>
</dbReference>
<dbReference type="GO" id="GO:0006220">
    <property type="term" value="P:pyrimidine nucleotide metabolic process"/>
    <property type="evidence" value="ECO:0007669"/>
    <property type="project" value="UniProtKB-UniRule"/>
</dbReference>
<organism evidence="10 11">
    <name type="scientific">Convivina intestini</name>
    <dbReference type="NCBI Taxonomy" id="1505726"/>
    <lineage>
        <taxon>Bacteria</taxon>
        <taxon>Bacillati</taxon>
        <taxon>Bacillota</taxon>
        <taxon>Bacilli</taxon>
        <taxon>Lactobacillales</taxon>
        <taxon>Lactobacillaceae</taxon>
        <taxon>Convivina</taxon>
    </lineage>
</organism>
<dbReference type="InterPro" id="IPR003136">
    <property type="entry name" value="Cytidylate_kin"/>
</dbReference>
<comment type="caution">
    <text evidence="10">The sequence shown here is derived from an EMBL/GenBank/DDBJ whole genome shotgun (WGS) entry which is preliminary data.</text>
</comment>
<evidence type="ECO:0000256" key="1">
    <source>
        <dbReference type="ARBA" id="ARBA00009427"/>
    </source>
</evidence>
<gene>
    <name evidence="8" type="primary">cmk</name>
    <name evidence="10" type="ORF">C7384_101333</name>
</gene>
<dbReference type="InterPro" id="IPR027417">
    <property type="entry name" value="P-loop_NTPase"/>
</dbReference>